<feature type="transmembrane region" description="Helical" evidence="6">
    <location>
        <begin position="258"/>
        <end position="282"/>
    </location>
</feature>
<proteinExistence type="inferred from homology"/>
<dbReference type="PROSITE" id="PS50928">
    <property type="entry name" value="ABC_TM1"/>
    <property type="match status" value="1"/>
</dbReference>
<dbReference type="STRING" id="416873.SAMN04487951_102337"/>
<feature type="transmembrane region" description="Helical" evidence="6">
    <location>
        <begin position="151"/>
        <end position="175"/>
    </location>
</feature>
<feature type="transmembrane region" description="Helical" evidence="6">
    <location>
        <begin position="119"/>
        <end position="139"/>
    </location>
</feature>
<dbReference type="InterPro" id="IPR051204">
    <property type="entry name" value="ABC_transp_perm/SBD"/>
</dbReference>
<dbReference type="Proteomes" id="UP000199677">
    <property type="component" value="Unassembled WGS sequence"/>
</dbReference>
<feature type="transmembrane region" description="Helical" evidence="6">
    <location>
        <begin position="21"/>
        <end position="38"/>
    </location>
</feature>
<comment type="subcellular location">
    <subcellularLocation>
        <location evidence="1 6">Cell membrane</location>
        <topology evidence="1 6">Multi-pass membrane protein</topology>
    </subcellularLocation>
</comment>
<evidence type="ECO:0000256" key="3">
    <source>
        <dbReference type="ARBA" id="ARBA00022692"/>
    </source>
</evidence>
<dbReference type="RefSeq" id="WP_089702578.1">
    <property type="nucleotide sequence ID" value="NZ_FNII01000002.1"/>
</dbReference>
<dbReference type="GO" id="GO:0005886">
    <property type="term" value="C:plasma membrane"/>
    <property type="evidence" value="ECO:0007669"/>
    <property type="project" value="UniProtKB-SubCell"/>
</dbReference>
<dbReference type="CDD" id="cd06261">
    <property type="entry name" value="TM_PBP2"/>
    <property type="match status" value="1"/>
</dbReference>
<keyword evidence="5 6" id="KW-0472">Membrane</keyword>
<protein>
    <submittedName>
        <fullName evidence="8">Osmoprotectant transport system permease protein</fullName>
    </submittedName>
</protein>
<evidence type="ECO:0000256" key="6">
    <source>
        <dbReference type="RuleBase" id="RU363032"/>
    </source>
</evidence>
<evidence type="ECO:0000313" key="8">
    <source>
        <dbReference type="EMBL" id="SDN12885.1"/>
    </source>
</evidence>
<reference evidence="9" key="1">
    <citation type="submission" date="2016-10" db="EMBL/GenBank/DDBJ databases">
        <authorList>
            <person name="Varghese N."/>
            <person name="Submissions S."/>
        </authorList>
    </citation>
    <scope>NUCLEOTIDE SEQUENCE [LARGE SCALE GENOMIC DNA]</scope>
    <source>
        <strain evidence="9">CGMCC 1.6494</strain>
    </source>
</reference>
<accession>A0A1G9YW50</accession>
<feature type="domain" description="ABC transmembrane type-1" evidence="7">
    <location>
        <begin position="191"/>
        <end position="386"/>
    </location>
</feature>
<evidence type="ECO:0000256" key="1">
    <source>
        <dbReference type="ARBA" id="ARBA00004651"/>
    </source>
</evidence>
<dbReference type="GO" id="GO:0031460">
    <property type="term" value="P:glycine betaine transport"/>
    <property type="evidence" value="ECO:0007669"/>
    <property type="project" value="TreeGrafter"/>
</dbReference>
<feature type="transmembrane region" description="Helical" evidence="6">
    <location>
        <begin position="58"/>
        <end position="79"/>
    </location>
</feature>
<dbReference type="Gene3D" id="1.10.3720.10">
    <property type="entry name" value="MetI-like"/>
    <property type="match status" value="1"/>
</dbReference>
<evidence type="ECO:0000259" key="7">
    <source>
        <dbReference type="PROSITE" id="PS50928"/>
    </source>
</evidence>
<feature type="transmembrane region" description="Helical" evidence="6">
    <location>
        <begin position="227"/>
        <end position="252"/>
    </location>
</feature>
<dbReference type="PANTHER" id="PTHR30177:SF30">
    <property type="entry name" value="GLYCINE BETAINE UPTAKE SYSTEM PERMEASE PROTEIN YEHY"/>
    <property type="match status" value="1"/>
</dbReference>
<dbReference type="SUPFAM" id="SSF161098">
    <property type="entry name" value="MetI-like"/>
    <property type="match status" value="1"/>
</dbReference>
<feature type="transmembrane region" description="Helical" evidence="6">
    <location>
        <begin position="369"/>
        <end position="393"/>
    </location>
</feature>
<keyword evidence="2 6" id="KW-0813">Transport</keyword>
<organism evidence="8 9">
    <name type="scientific">Vreelandella arcis</name>
    <dbReference type="NCBI Taxonomy" id="416873"/>
    <lineage>
        <taxon>Bacteria</taxon>
        <taxon>Pseudomonadati</taxon>
        <taxon>Pseudomonadota</taxon>
        <taxon>Gammaproteobacteria</taxon>
        <taxon>Oceanospirillales</taxon>
        <taxon>Halomonadaceae</taxon>
        <taxon>Vreelandella</taxon>
    </lineage>
</organism>
<keyword evidence="3 6" id="KW-0812">Transmembrane</keyword>
<sequence length="406" mass="43723">MSLLEALPRPQVSWRQWQPNSVLIFLACAMLAAIWLFDVVSVAPNRIVSGEGAGLIDAVGWLGALLVTSVIVTLVALALQPSRHGYQVALVGVLLLLLLMPFGLMVASNRLISGDTPGARLNMGMAYWCLLSFLLLCWVELRLRLVLLRRWTILLVLAVGLVWSLCATLGLEALALGQEFRARDAQFWRALREHITLVVVSVAISIGLGLSLTLLMRRYSKLQKSAFAILNFLQTIPSIALFGLMLGPLAWLAAQWPLLSQLGVSGIGWAPALIALVAYSLLPMVRNTYIALEQVSPDTLEAARGMGMRNSQRFWQVRLPLALPVLLEGVRITTVQAIGLTAVAALIGAGGLGSFIFQGLGQAAMDMVLLGALPILMLALMADAGLGALADVLRPRSDTARPGEIE</sequence>
<feature type="transmembrane region" description="Helical" evidence="6">
    <location>
        <begin position="195"/>
        <end position="215"/>
    </location>
</feature>
<keyword evidence="4 6" id="KW-1133">Transmembrane helix</keyword>
<dbReference type="PANTHER" id="PTHR30177">
    <property type="entry name" value="GLYCINE BETAINE/L-PROLINE TRANSPORT SYSTEM PERMEASE PROTEIN PROW"/>
    <property type="match status" value="1"/>
</dbReference>
<dbReference type="InterPro" id="IPR035906">
    <property type="entry name" value="MetI-like_sf"/>
</dbReference>
<gene>
    <name evidence="8" type="ORF">SAMN04487951_102337</name>
</gene>
<feature type="transmembrane region" description="Helical" evidence="6">
    <location>
        <begin position="337"/>
        <end position="357"/>
    </location>
</feature>
<dbReference type="EMBL" id="FNII01000002">
    <property type="protein sequence ID" value="SDN12885.1"/>
    <property type="molecule type" value="Genomic_DNA"/>
</dbReference>
<dbReference type="AlphaFoldDB" id="A0A1G9YW50"/>
<evidence type="ECO:0000256" key="4">
    <source>
        <dbReference type="ARBA" id="ARBA00022989"/>
    </source>
</evidence>
<evidence type="ECO:0000256" key="2">
    <source>
        <dbReference type="ARBA" id="ARBA00022448"/>
    </source>
</evidence>
<evidence type="ECO:0000256" key="5">
    <source>
        <dbReference type="ARBA" id="ARBA00023136"/>
    </source>
</evidence>
<feature type="transmembrane region" description="Helical" evidence="6">
    <location>
        <begin position="86"/>
        <end position="107"/>
    </location>
</feature>
<dbReference type="InterPro" id="IPR000515">
    <property type="entry name" value="MetI-like"/>
</dbReference>
<keyword evidence="9" id="KW-1185">Reference proteome</keyword>
<dbReference type="Pfam" id="PF00528">
    <property type="entry name" value="BPD_transp_1"/>
    <property type="match status" value="1"/>
</dbReference>
<dbReference type="OrthoDB" id="9801163at2"/>
<comment type="similarity">
    <text evidence="6">Belongs to the binding-protein-dependent transport system permease family.</text>
</comment>
<name>A0A1G9YW50_9GAMM</name>
<evidence type="ECO:0000313" key="9">
    <source>
        <dbReference type="Proteomes" id="UP000199677"/>
    </source>
</evidence>
<dbReference type="GO" id="GO:0055085">
    <property type="term" value="P:transmembrane transport"/>
    <property type="evidence" value="ECO:0007669"/>
    <property type="project" value="InterPro"/>
</dbReference>